<feature type="transmembrane region" description="Helical" evidence="1">
    <location>
        <begin position="54"/>
        <end position="71"/>
    </location>
</feature>
<feature type="transmembrane region" description="Helical" evidence="1">
    <location>
        <begin position="77"/>
        <end position="97"/>
    </location>
</feature>
<feature type="transmembrane region" description="Helical" evidence="1">
    <location>
        <begin position="242"/>
        <end position="260"/>
    </location>
</feature>
<protein>
    <recommendedName>
        <fullName evidence="4">Integral membrane protein</fullName>
    </recommendedName>
</protein>
<evidence type="ECO:0000313" key="2">
    <source>
        <dbReference type="EMBL" id="QIQ07313.1"/>
    </source>
</evidence>
<gene>
    <name evidence="2" type="ORF">HA039_33140</name>
</gene>
<organism evidence="2 3">
    <name type="scientific">Streptomyces liangshanensis</name>
    <dbReference type="NCBI Taxonomy" id="2717324"/>
    <lineage>
        <taxon>Bacteria</taxon>
        <taxon>Bacillati</taxon>
        <taxon>Actinomycetota</taxon>
        <taxon>Actinomycetes</taxon>
        <taxon>Kitasatosporales</taxon>
        <taxon>Streptomycetaceae</taxon>
        <taxon>Streptomyces</taxon>
    </lineage>
</organism>
<dbReference type="KEGG" id="slia:HA039_33140"/>
<reference evidence="2 3" key="1">
    <citation type="submission" date="2020-03" db="EMBL/GenBank/DDBJ databases">
        <title>A novel species.</title>
        <authorList>
            <person name="Gao J."/>
        </authorList>
    </citation>
    <scope>NUCLEOTIDE SEQUENCE [LARGE SCALE GENOMIC DNA]</scope>
    <source>
        <strain evidence="2 3">QMT-12</strain>
    </source>
</reference>
<keyword evidence="1" id="KW-1133">Transmembrane helix</keyword>
<accession>A0A6G9H9T5</accession>
<feature type="transmembrane region" description="Helical" evidence="1">
    <location>
        <begin position="322"/>
        <end position="341"/>
    </location>
</feature>
<proteinExistence type="predicted"/>
<dbReference type="EMBL" id="CP050177">
    <property type="protein sequence ID" value="QIQ07313.1"/>
    <property type="molecule type" value="Genomic_DNA"/>
</dbReference>
<keyword evidence="1" id="KW-0812">Transmembrane</keyword>
<feature type="transmembrane region" description="Helical" evidence="1">
    <location>
        <begin position="267"/>
        <end position="284"/>
    </location>
</feature>
<name>A0A6G9H9T5_9ACTN</name>
<evidence type="ECO:0000313" key="3">
    <source>
        <dbReference type="Proteomes" id="UP000501179"/>
    </source>
</evidence>
<keyword evidence="1" id="KW-0472">Membrane</keyword>
<feature type="transmembrane region" description="Helical" evidence="1">
    <location>
        <begin position="169"/>
        <end position="187"/>
    </location>
</feature>
<feature type="transmembrane region" description="Helical" evidence="1">
    <location>
        <begin position="104"/>
        <end position="122"/>
    </location>
</feature>
<dbReference type="Proteomes" id="UP000501179">
    <property type="component" value="Chromosome"/>
</dbReference>
<sequence>MMPGVGLGWDETVYVSQVSPQAPAAFFSAPRARGISFLVAPVAAFTTSVDVLRGYLALLSGGALFLGLQVWRRLLPVPVVALAGALFATLWITLFYGPQVMPNLWVAFAALGATGCFLRAVLDPGDRAARVGLGCAVAVAALMRPTDACWLVAPLAVAALCVRSWRRPAVLVILAAGAAAGASAWVVEAYVSYGGLAARLHRAGEIQGGLGWHPAFGHQLRALEGRSLCRPCDMRWRDPATALWWFALPVLAAGGVRAAARTPLRAVVLLPALTGLVLALPYLLTIDYAAARFLLPTYALLALPVAFCLCRFVTTARPVLRPMAVAVIAVVLLTHGVSQYVTADRLVSRSRATREALARISAELHRQGVRPPCTVTGNESVRIGFQAGCSSRQLAGHDGSISRAGLLELAARQPLGVLVAPGRPVPGYARGWRSAPLPALPGQAASRVYLSPPARP</sequence>
<evidence type="ECO:0008006" key="4">
    <source>
        <dbReference type="Google" id="ProtNLM"/>
    </source>
</evidence>
<dbReference type="AlphaFoldDB" id="A0A6G9H9T5"/>
<evidence type="ECO:0000256" key="1">
    <source>
        <dbReference type="SAM" id="Phobius"/>
    </source>
</evidence>
<feature type="transmembrane region" description="Helical" evidence="1">
    <location>
        <begin position="290"/>
        <end position="310"/>
    </location>
</feature>
<keyword evidence="3" id="KW-1185">Reference proteome</keyword>